<keyword evidence="6" id="KW-0511">Multifunctional enzyme</keyword>
<dbReference type="SMART" id="SM00823">
    <property type="entry name" value="PKS_PP"/>
    <property type="match status" value="1"/>
</dbReference>
<evidence type="ECO:0000256" key="9">
    <source>
        <dbReference type="SAM" id="MobiDB-lite"/>
    </source>
</evidence>
<dbReference type="Pfam" id="PF13602">
    <property type="entry name" value="ADH_zinc_N_2"/>
    <property type="match status" value="1"/>
</dbReference>
<evidence type="ECO:0000259" key="12">
    <source>
        <dbReference type="PROSITE" id="PS52019"/>
    </source>
</evidence>
<dbReference type="InterPro" id="IPR013217">
    <property type="entry name" value="Methyltransf_12"/>
</dbReference>
<evidence type="ECO:0000256" key="7">
    <source>
        <dbReference type="ARBA" id="ARBA00023315"/>
    </source>
</evidence>
<feature type="compositionally biased region" description="Polar residues" evidence="9">
    <location>
        <begin position="2432"/>
        <end position="2441"/>
    </location>
</feature>
<dbReference type="InterPro" id="IPR013968">
    <property type="entry name" value="PKS_KR"/>
</dbReference>
<dbReference type="SMART" id="SM00825">
    <property type="entry name" value="PKS_KS"/>
    <property type="match status" value="1"/>
</dbReference>
<dbReference type="GO" id="GO:0031177">
    <property type="term" value="F:phosphopantetheine binding"/>
    <property type="evidence" value="ECO:0007669"/>
    <property type="project" value="InterPro"/>
</dbReference>
<dbReference type="InterPro" id="IPR013154">
    <property type="entry name" value="ADH-like_N"/>
</dbReference>
<dbReference type="InterPro" id="IPR050091">
    <property type="entry name" value="PKS_NRPS_Biosynth_Enz"/>
</dbReference>
<dbReference type="InterPro" id="IPR020843">
    <property type="entry name" value="ER"/>
</dbReference>
<dbReference type="InterPro" id="IPR009081">
    <property type="entry name" value="PP-bd_ACP"/>
</dbReference>
<dbReference type="Gene3D" id="3.40.366.10">
    <property type="entry name" value="Malonyl-Coenzyme A Acyl Carrier Protein, domain 2"/>
    <property type="match status" value="1"/>
</dbReference>
<dbReference type="InterPro" id="IPR049551">
    <property type="entry name" value="PKS_DH_C"/>
</dbReference>
<evidence type="ECO:0000313" key="14">
    <source>
        <dbReference type="Proteomes" id="UP001303473"/>
    </source>
</evidence>
<feature type="domain" description="PKS/mFAS DH" evidence="12">
    <location>
        <begin position="921"/>
        <end position="1237"/>
    </location>
</feature>
<dbReference type="PROSITE" id="PS52004">
    <property type="entry name" value="KS3_2"/>
    <property type="match status" value="1"/>
</dbReference>
<dbReference type="GO" id="GO:0004312">
    <property type="term" value="F:fatty acid synthase activity"/>
    <property type="evidence" value="ECO:0007669"/>
    <property type="project" value="TreeGrafter"/>
</dbReference>
<comment type="caution">
    <text evidence="13">The sequence shown here is derived from an EMBL/GenBank/DDBJ whole genome shotgun (WGS) entry which is preliminary data.</text>
</comment>
<dbReference type="Proteomes" id="UP001303473">
    <property type="component" value="Unassembled WGS sequence"/>
</dbReference>
<dbReference type="SUPFAM" id="SSF50129">
    <property type="entry name" value="GroES-like"/>
    <property type="match status" value="1"/>
</dbReference>
<dbReference type="SUPFAM" id="SSF51735">
    <property type="entry name" value="NAD(P)-binding Rossmann-fold domains"/>
    <property type="match status" value="2"/>
</dbReference>
<dbReference type="Pfam" id="PF00698">
    <property type="entry name" value="Acyl_transf_1"/>
    <property type="match status" value="1"/>
</dbReference>
<dbReference type="InterPro" id="IPR014031">
    <property type="entry name" value="Ketoacyl_synth_C"/>
</dbReference>
<feature type="active site" description="Proton acceptor; for dehydratase activity" evidence="8">
    <location>
        <position position="953"/>
    </location>
</feature>
<feature type="active site" description="Proton donor; for dehydratase activity" evidence="8">
    <location>
        <position position="1146"/>
    </location>
</feature>
<dbReference type="GO" id="GO:0006633">
    <property type="term" value="P:fatty acid biosynthetic process"/>
    <property type="evidence" value="ECO:0007669"/>
    <property type="project" value="InterPro"/>
</dbReference>
<dbReference type="Gene3D" id="3.10.129.110">
    <property type="entry name" value="Polyketide synthase dehydratase"/>
    <property type="match status" value="1"/>
</dbReference>
<keyword evidence="14" id="KW-1185">Reference proteome</keyword>
<dbReference type="PROSITE" id="PS50075">
    <property type="entry name" value="CARRIER"/>
    <property type="match status" value="1"/>
</dbReference>
<feature type="compositionally biased region" description="Basic and acidic residues" evidence="9">
    <location>
        <begin position="2417"/>
        <end position="2431"/>
    </location>
</feature>
<evidence type="ECO:0000256" key="2">
    <source>
        <dbReference type="ARBA" id="ARBA00022553"/>
    </source>
</evidence>
<keyword evidence="2" id="KW-0597">Phosphoprotein</keyword>
<dbReference type="PANTHER" id="PTHR43775">
    <property type="entry name" value="FATTY ACID SYNTHASE"/>
    <property type="match status" value="1"/>
</dbReference>
<protein>
    <recommendedName>
        <fullName evidence="15">Polyketide synthase</fullName>
    </recommendedName>
</protein>
<dbReference type="FunFam" id="3.40.50.720:FF:000209">
    <property type="entry name" value="Polyketide synthase Pks12"/>
    <property type="match status" value="1"/>
</dbReference>
<name>A0AAN6N6Y3_9PEZI</name>
<dbReference type="Gene3D" id="1.10.1200.10">
    <property type="entry name" value="ACP-like"/>
    <property type="match status" value="1"/>
</dbReference>
<dbReference type="PROSITE" id="PS00606">
    <property type="entry name" value="KS3_1"/>
    <property type="match status" value="1"/>
</dbReference>
<dbReference type="InterPro" id="IPR049900">
    <property type="entry name" value="PKS_mFAS_DH"/>
</dbReference>
<reference evidence="14" key="1">
    <citation type="journal article" date="2023" name="Mol. Phylogenet. Evol.">
        <title>Genome-scale phylogeny and comparative genomics of the fungal order Sordariales.</title>
        <authorList>
            <person name="Hensen N."/>
            <person name="Bonometti L."/>
            <person name="Westerberg I."/>
            <person name="Brannstrom I.O."/>
            <person name="Guillou S."/>
            <person name="Cros-Aarteil S."/>
            <person name="Calhoun S."/>
            <person name="Haridas S."/>
            <person name="Kuo A."/>
            <person name="Mondo S."/>
            <person name="Pangilinan J."/>
            <person name="Riley R."/>
            <person name="LaButti K."/>
            <person name="Andreopoulos B."/>
            <person name="Lipzen A."/>
            <person name="Chen C."/>
            <person name="Yan M."/>
            <person name="Daum C."/>
            <person name="Ng V."/>
            <person name="Clum A."/>
            <person name="Steindorff A."/>
            <person name="Ohm R.A."/>
            <person name="Martin F."/>
            <person name="Silar P."/>
            <person name="Natvig D.O."/>
            <person name="Lalanne C."/>
            <person name="Gautier V."/>
            <person name="Ament-Velasquez S.L."/>
            <person name="Kruys A."/>
            <person name="Hutchinson M.I."/>
            <person name="Powell A.J."/>
            <person name="Barry K."/>
            <person name="Miller A.N."/>
            <person name="Grigoriev I.V."/>
            <person name="Debuchy R."/>
            <person name="Gladieux P."/>
            <person name="Hiltunen Thoren M."/>
            <person name="Johannesson H."/>
        </authorList>
    </citation>
    <scope>NUCLEOTIDE SEQUENCE [LARGE SCALE GENOMIC DNA]</scope>
    <source>
        <strain evidence="14">CBS 340.73</strain>
    </source>
</reference>
<evidence type="ECO:0008006" key="15">
    <source>
        <dbReference type="Google" id="ProtNLM"/>
    </source>
</evidence>
<dbReference type="InterPro" id="IPR042104">
    <property type="entry name" value="PKS_dehydratase_sf"/>
</dbReference>
<dbReference type="Gene3D" id="3.40.50.720">
    <property type="entry name" value="NAD(P)-binding Rossmann-like Domain"/>
    <property type="match status" value="1"/>
</dbReference>
<evidence type="ECO:0000256" key="6">
    <source>
        <dbReference type="ARBA" id="ARBA00023268"/>
    </source>
</evidence>
<dbReference type="SUPFAM" id="SSF55048">
    <property type="entry name" value="Probable ACP-binding domain of malonyl-CoA ACP transacylase"/>
    <property type="match status" value="1"/>
</dbReference>
<dbReference type="SUPFAM" id="SSF52151">
    <property type="entry name" value="FabD/lysophospholipase-like"/>
    <property type="match status" value="1"/>
</dbReference>
<sequence>MPLAIVGMACRFPGGVSSPEKLWEFVSEGRSAWSNIPASRFNQEAFHHPQADKAATTHIKGGYFLEEDVGLFDLSFFNFTADVAAAMDPQIRLQLELTFEALESAGIPLHKLAGSNTAVYSGAFTKDYHDRQLTDPLRVPRAFITGNSAAMLANRVSHFFDLKGPSTAVDTACSTSLVGLHLACQSLRSGESDCAIVGGACINLNPDFFANLSSLGSCGRDGKCYAFDHRAQGYGRGEGVATLVVKRLDDALRDGDPIRVVVRETAVNQDGKTATITSPDCDAQLTLIEACYERAGLDPLDTAVVEAHGTGTKAGDPIEATATGRAISQKRPADKPVYLASVKTNLGHTEAASGLAAVIKMAKSLEHGQIAPSINFEKHNPDIDFDGLRLKIPRKLEAWPAEGPRRASVNNFGYGGTNAHVILEEASLYLEQSRVMINGAATTRDQHRKLVLLSARDEPTVKKMKANLRDHLRQASDTPFGNLAYTLSERRSRFNWTLAVSAQSVANLIDVLSDDTLEAVQAQADVPRLGFVFNGQGAQWFAMGRELMTTYPVFMSTLEECDGYLKEIGADWSLVEELGRDEKASRVGEVRFSMPLSCVVQLALVRLLESWGVTPAAVTGHSSGEVAAAFAAGALNLREAIASTYFRGLVNAQHIEKNTSTGGMMAVGLGQADVEPYLSSVSFGKAVVACVNSSSSVTLSGDMVSIEELEEKFTSEGIFARKLKVQSAFHSHHMLPLEEKYRSALNQHMRQDGRRFKSGVLFSSPVTGGRIEDANKLGPEHWIENMIQPVHFAQSFRHMVVTESESGLTQNVDVVVEIGPHGALAGPIRQCLSEPALQKLSVAYGSCLDRGTDAVLTMQKLAGFLLQKGYPVNTAHVNLPHGHGGLRALAGLPSYPWNHSTRFWHESRMSHEHRFRPYPPHDLLGLRMPGTSDHSPIWRLILRTSGLPWVRDHVVQGNIVYPGSGYIAMVVEAMRQLHSSEDKTVAGYTLKDVEILRALIIPDNNDGVEVQLFLEPSNERSLVQGWRQFHIYSALMQGEWVETAKGLIAVDFTQAQKGSSPSLYTLKSTAELDIDASAVYPKKMAPRDFFKSLHGVGVAHGPSFQNLLEMRMAEDKAVTTFKIADSAATMPYHFQKSHVIHPITLDAVFQAAYPTLSPEGQKLVGASVPRSIKSLYISSAISSEAGHQLRQVSTLLKYNRQGFHVDAAVLSGTGMSAAPVIELEGVHFQSVGRAEEDEGSEKEKLVLVCDWYESFTLNDVTSLKETLKTSAPSDEKAIAQDLARAAYQFVHDALQRLTEEDIENLEWHHKTFYNWMLLLEQQAANNELAPESSSWVTASEGMKQTLFDKVAVSSVNGELGVRMGKNLVAVMRKEVAPLELMLKDQLLYKFYQHLLHFTRSTVQAGELVRAYARENPRARVLEIGAGTGGCTIPVLKALGDSENARFEHYDFTDISAGFFQAARDRLGAWGDLISYSTLDIEQDPEEQNFQLGSYDIIIAAQVLHATKNISHTMANVRRLLKDGGKLILVETTRDSPDMHLIFGCLPGWWLGEEPERKYSPNMPLESWGRILQSTGFSGLDVNVWDCEDETHQAMSCIMSTAVPVKEEPSFEREVTIVYADGKNPPSSEWVSELMESLVRLTGTTPALSDIATLGDVSGNVCIFLSGLNGMQVYDESTFKAVKALVTKCRGLLWITTGSAIDCTIPENAMHLGLLRTARVENAIKRYISLDLDPKDVYSTVSLDTITKIFVLTMDFSKATVNGGMDFEYAQRKSKILVPRFHPDAAENEEFFNNSDDKKAPEMQPFIQPNRSLRMYVDIPGLMDSIVFRDDPDARSSLPEGWVEIEPKAYGLNFRDVMTAMGQLNENSQEMGVECSGVITAVGPTTPESLKVGDRVCALTAHGHFANRVRVPWTSVARIPEHMSYETAASFVTVFVTAWYSLFDAGRAEEGERVLIHAASGGVGQACIILAQWNGLEVFATVSSQEKRDFLKATYGLDDAHIFSSRDPSFAGDVMAATGRKGVDVVINSLAGELLHESWWHVLAPHGRFVEIGKKDIHHNKALDMEPFRRALSFIHVDVVQLADNKGRVIQRILQEIIERLEDGTIRNISPVATYPLADIARAFRAMQAGKHIGKLVLVPSAQDVVKTAPQRKVAKLSPDATYLIVGGLTGIGQSIARYFLDHGAKNLLLVSRNAAARASSSQLGTELAATGATVAVKNCDVGNMGQLQSVLEECRAAGMPPVRGVVHGGMVLNDSILERMTYEQWCTAMNPKLNGTRNLDELFQDNVDFFIMLSSVSGVLGSTSQSNYAAGGTYQDALARNRASRGLPGVSIDLGIVNSVGFVAETEGVKERLVKSGHRPLEESEVLALVNYAICKPKREVRVAQCAAGIGGVGLGGGEPRFAALRKPVGSGSSSEGNRDKGGGGKEESLHEQITNAGSSRQAEEVVERAIVAKLAEMFVIPEADIDPAQPLTKYGVDSLVAVELRNWLVPRARIEISIFDLLSSSSLRELAGKVVKKSQAALAVA</sequence>
<dbReference type="InterPro" id="IPR020806">
    <property type="entry name" value="PKS_PP-bd"/>
</dbReference>
<dbReference type="GO" id="GO:1901336">
    <property type="term" value="P:lactone biosynthetic process"/>
    <property type="evidence" value="ECO:0007669"/>
    <property type="project" value="UniProtKB-ARBA"/>
</dbReference>
<dbReference type="PANTHER" id="PTHR43775:SF29">
    <property type="entry name" value="ASPERFURANONE POLYKETIDE SYNTHASE AFOG-RELATED"/>
    <property type="match status" value="1"/>
</dbReference>
<dbReference type="InterPro" id="IPR032821">
    <property type="entry name" value="PKS_assoc"/>
</dbReference>
<dbReference type="InterPro" id="IPR036736">
    <property type="entry name" value="ACP-like_sf"/>
</dbReference>
<proteinExistence type="predicted"/>
<feature type="region of interest" description="N-terminal hotdog fold" evidence="8">
    <location>
        <begin position="921"/>
        <end position="1055"/>
    </location>
</feature>
<dbReference type="InterPro" id="IPR006162">
    <property type="entry name" value="Ppantetheine_attach_site"/>
</dbReference>
<dbReference type="SUPFAM" id="SSF53335">
    <property type="entry name" value="S-adenosyl-L-methionine-dependent methyltransferases"/>
    <property type="match status" value="1"/>
</dbReference>
<dbReference type="InterPro" id="IPR049552">
    <property type="entry name" value="PKS_DH_N"/>
</dbReference>
<dbReference type="InterPro" id="IPR014030">
    <property type="entry name" value="Ketoacyl_synth_N"/>
</dbReference>
<dbReference type="InterPro" id="IPR057326">
    <property type="entry name" value="KR_dom"/>
</dbReference>
<dbReference type="Gene3D" id="3.40.47.10">
    <property type="match status" value="1"/>
</dbReference>
<dbReference type="SMART" id="SM00822">
    <property type="entry name" value="PKS_KR"/>
    <property type="match status" value="1"/>
</dbReference>
<dbReference type="SUPFAM" id="SSF47336">
    <property type="entry name" value="ACP-like"/>
    <property type="match status" value="1"/>
</dbReference>
<dbReference type="Pfam" id="PF00109">
    <property type="entry name" value="ketoacyl-synt"/>
    <property type="match status" value="1"/>
</dbReference>
<dbReference type="InterPro" id="IPR011032">
    <property type="entry name" value="GroES-like_sf"/>
</dbReference>
<dbReference type="GO" id="GO:0030639">
    <property type="term" value="P:polyketide biosynthetic process"/>
    <property type="evidence" value="ECO:0007669"/>
    <property type="project" value="UniProtKB-ARBA"/>
</dbReference>
<dbReference type="InterPro" id="IPR029063">
    <property type="entry name" value="SAM-dependent_MTases_sf"/>
</dbReference>
<feature type="domain" description="Ketosynthase family 3 (KS3)" evidence="11">
    <location>
        <begin position="1"/>
        <end position="425"/>
    </location>
</feature>
<dbReference type="InterPro" id="IPR014043">
    <property type="entry name" value="Acyl_transferase_dom"/>
</dbReference>
<dbReference type="InterPro" id="IPR018201">
    <property type="entry name" value="Ketoacyl_synth_AS"/>
</dbReference>
<dbReference type="Pfam" id="PF21089">
    <property type="entry name" value="PKS_DH_N"/>
    <property type="match status" value="1"/>
</dbReference>
<accession>A0AAN6N6Y3</accession>
<dbReference type="SUPFAM" id="SSF53901">
    <property type="entry name" value="Thiolase-like"/>
    <property type="match status" value="1"/>
</dbReference>
<dbReference type="SMART" id="SM00829">
    <property type="entry name" value="PKS_ER"/>
    <property type="match status" value="1"/>
</dbReference>
<evidence type="ECO:0000256" key="3">
    <source>
        <dbReference type="ARBA" id="ARBA00022679"/>
    </source>
</evidence>
<dbReference type="InterPro" id="IPR001227">
    <property type="entry name" value="Ac_transferase_dom_sf"/>
</dbReference>
<dbReference type="Pfam" id="PF02801">
    <property type="entry name" value="Ketoacyl-synt_C"/>
    <property type="match status" value="1"/>
</dbReference>
<dbReference type="InterPro" id="IPR036291">
    <property type="entry name" value="NAD(P)-bd_dom_sf"/>
</dbReference>
<dbReference type="CDD" id="cd05195">
    <property type="entry name" value="enoyl_red"/>
    <property type="match status" value="1"/>
</dbReference>
<evidence type="ECO:0000259" key="11">
    <source>
        <dbReference type="PROSITE" id="PS52004"/>
    </source>
</evidence>
<dbReference type="Pfam" id="PF08659">
    <property type="entry name" value="KR"/>
    <property type="match status" value="1"/>
</dbReference>
<keyword evidence="5" id="KW-0560">Oxidoreductase</keyword>
<evidence type="ECO:0000256" key="8">
    <source>
        <dbReference type="PROSITE-ProRule" id="PRU01363"/>
    </source>
</evidence>
<evidence type="ECO:0000256" key="1">
    <source>
        <dbReference type="ARBA" id="ARBA00022450"/>
    </source>
</evidence>
<dbReference type="Pfam" id="PF08240">
    <property type="entry name" value="ADH_N"/>
    <property type="match status" value="1"/>
</dbReference>
<dbReference type="InterPro" id="IPR056501">
    <property type="entry name" value="NAD-bd_HRPKS_sdrA"/>
</dbReference>
<evidence type="ECO:0000256" key="4">
    <source>
        <dbReference type="ARBA" id="ARBA00022857"/>
    </source>
</evidence>
<feature type="domain" description="Carrier" evidence="10">
    <location>
        <begin position="2442"/>
        <end position="2519"/>
    </location>
</feature>
<dbReference type="SMART" id="SM00826">
    <property type="entry name" value="PKS_DH"/>
    <property type="match status" value="1"/>
</dbReference>
<dbReference type="InterPro" id="IPR020807">
    <property type="entry name" value="PKS_DH"/>
</dbReference>
<dbReference type="Gene3D" id="3.90.180.10">
    <property type="entry name" value="Medium-chain alcohol dehydrogenases, catalytic domain"/>
    <property type="match status" value="1"/>
</dbReference>
<dbReference type="PROSITE" id="PS52019">
    <property type="entry name" value="PKS_MFAS_DH"/>
    <property type="match status" value="1"/>
</dbReference>
<gene>
    <name evidence="13" type="ORF">QBC46DRAFT_291686</name>
</gene>
<dbReference type="Pfam" id="PF23297">
    <property type="entry name" value="ACP_SdgA_C"/>
    <property type="match status" value="1"/>
</dbReference>
<keyword evidence="4" id="KW-0521">NADP</keyword>
<dbReference type="InterPro" id="IPR016035">
    <property type="entry name" value="Acyl_Trfase/lysoPLipase"/>
</dbReference>
<dbReference type="CDD" id="cd02440">
    <property type="entry name" value="AdoMet_MTases"/>
    <property type="match status" value="1"/>
</dbReference>
<keyword evidence="7" id="KW-0012">Acyltransferase</keyword>
<dbReference type="GO" id="GO:0016491">
    <property type="term" value="F:oxidoreductase activity"/>
    <property type="evidence" value="ECO:0007669"/>
    <property type="project" value="UniProtKB-KW"/>
</dbReference>
<dbReference type="GO" id="GO:0004315">
    <property type="term" value="F:3-oxoacyl-[acyl-carrier-protein] synthase activity"/>
    <property type="evidence" value="ECO:0007669"/>
    <property type="project" value="InterPro"/>
</dbReference>
<dbReference type="Pfam" id="PF23114">
    <property type="entry name" value="NAD-bd_HRPKS_sdrA"/>
    <property type="match status" value="1"/>
</dbReference>
<dbReference type="Gene3D" id="3.40.50.150">
    <property type="entry name" value="Vaccinia Virus protein VP39"/>
    <property type="match status" value="1"/>
</dbReference>
<dbReference type="InterPro" id="IPR016039">
    <property type="entry name" value="Thiolase-like"/>
</dbReference>
<dbReference type="EMBL" id="MU853821">
    <property type="protein sequence ID" value="KAK3938873.1"/>
    <property type="molecule type" value="Genomic_DNA"/>
</dbReference>
<dbReference type="FunFam" id="3.40.366.10:FF:000002">
    <property type="entry name" value="Probable polyketide synthase 2"/>
    <property type="match status" value="1"/>
</dbReference>
<evidence type="ECO:0000313" key="13">
    <source>
        <dbReference type="EMBL" id="KAK3938873.1"/>
    </source>
</evidence>
<feature type="region of interest" description="C-terminal hotdog fold" evidence="8">
    <location>
        <begin position="1079"/>
        <end position="1237"/>
    </location>
</feature>
<dbReference type="CDD" id="cd00833">
    <property type="entry name" value="PKS"/>
    <property type="match status" value="1"/>
</dbReference>
<dbReference type="Pfam" id="PF08242">
    <property type="entry name" value="Methyltransf_12"/>
    <property type="match status" value="1"/>
</dbReference>
<dbReference type="SMART" id="SM00827">
    <property type="entry name" value="PKS_AT"/>
    <property type="match status" value="1"/>
</dbReference>
<dbReference type="Pfam" id="PF14765">
    <property type="entry name" value="PS-DH"/>
    <property type="match status" value="1"/>
</dbReference>
<dbReference type="InterPro" id="IPR020841">
    <property type="entry name" value="PKS_Beta-ketoAc_synthase_dom"/>
</dbReference>
<organism evidence="13 14">
    <name type="scientific">Diplogelasinospora grovesii</name>
    <dbReference type="NCBI Taxonomy" id="303347"/>
    <lineage>
        <taxon>Eukaryota</taxon>
        <taxon>Fungi</taxon>
        <taxon>Dikarya</taxon>
        <taxon>Ascomycota</taxon>
        <taxon>Pezizomycotina</taxon>
        <taxon>Sordariomycetes</taxon>
        <taxon>Sordariomycetidae</taxon>
        <taxon>Sordariales</taxon>
        <taxon>Diplogelasinosporaceae</taxon>
        <taxon>Diplogelasinospora</taxon>
    </lineage>
</organism>
<evidence type="ECO:0000256" key="5">
    <source>
        <dbReference type="ARBA" id="ARBA00023002"/>
    </source>
</evidence>
<keyword evidence="3" id="KW-0808">Transferase</keyword>
<dbReference type="InterPro" id="IPR016036">
    <property type="entry name" value="Malonyl_transacylase_ACP-bd"/>
</dbReference>
<evidence type="ECO:0000259" key="10">
    <source>
        <dbReference type="PROSITE" id="PS50075"/>
    </source>
</evidence>
<dbReference type="PROSITE" id="PS00012">
    <property type="entry name" value="PHOSPHOPANTETHEINE"/>
    <property type="match status" value="1"/>
</dbReference>
<dbReference type="Pfam" id="PF16197">
    <property type="entry name" value="KAsynt_C_assoc"/>
    <property type="match status" value="1"/>
</dbReference>
<keyword evidence="1" id="KW-0596">Phosphopantetheine</keyword>
<feature type="region of interest" description="Disordered" evidence="9">
    <location>
        <begin position="2405"/>
        <end position="2441"/>
    </location>
</feature>